<dbReference type="GeneID" id="37286734"/>
<name>A0A345EBS8_9EURY</name>
<dbReference type="RefSeq" id="WP_114605500.1">
    <property type="nucleotide sequence ID" value="NZ_CP031148.1"/>
</dbReference>
<proteinExistence type="predicted"/>
<gene>
    <name evidence="1" type="ORF">DU484_07110</name>
</gene>
<dbReference type="Proteomes" id="UP000252985">
    <property type="component" value="Chromosome"/>
</dbReference>
<evidence type="ECO:0000313" key="2">
    <source>
        <dbReference type="Proteomes" id="UP000252985"/>
    </source>
</evidence>
<accession>A0A345EBS8</accession>
<dbReference type="EMBL" id="CP031148">
    <property type="protein sequence ID" value="AXG09650.1"/>
    <property type="molecule type" value="Genomic_DNA"/>
</dbReference>
<dbReference type="AlphaFoldDB" id="A0A345EBS8"/>
<sequence length="114" mass="12965">MPTDYEAFVDDEAVRKQIAAAKDAEMTSERYVKAIIAKILSADEVVTFGDIEEFPDVSSRSHIFRAANQLAKRRVITLDESGDDSGVDFNIDGIREVQEQSRRLKKREELMEQL</sequence>
<reference evidence="1 2" key="1">
    <citation type="submission" date="2018-07" db="EMBL/GenBank/DDBJ databases">
        <title>Genome sequences of Haloplanus sp. CBA1112.</title>
        <authorList>
            <person name="Kim Y.B."/>
            <person name="Roh S.W."/>
        </authorList>
    </citation>
    <scope>NUCLEOTIDE SEQUENCE [LARGE SCALE GENOMIC DNA]</scope>
    <source>
        <strain evidence="1 2">CBA1112</strain>
    </source>
</reference>
<protein>
    <recommendedName>
        <fullName evidence="3">MarR family transcriptional regulator</fullName>
    </recommendedName>
</protein>
<organism evidence="1 2">
    <name type="scientific">Haloplanus rubicundus</name>
    <dbReference type="NCBI Taxonomy" id="1547898"/>
    <lineage>
        <taxon>Archaea</taxon>
        <taxon>Methanobacteriati</taxon>
        <taxon>Methanobacteriota</taxon>
        <taxon>Stenosarchaea group</taxon>
        <taxon>Halobacteria</taxon>
        <taxon>Halobacteriales</taxon>
        <taxon>Haloferacaceae</taxon>
        <taxon>Haloplanus</taxon>
    </lineage>
</organism>
<evidence type="ECO:0000313" key="1">
    <source>
        <dbReference type="EMBL" id="AXG09650.1"/>
    </source>
</evidence>
<dbReference type="KEGG" id="haq:DU484_07110"/>
<evidence type="ECO:0008006" key="3">
    <source>
        <dbReference type="Google" id="ProtNLM"/>
    </source>
</evidence>